<organism evidence="1 2">
    <name type="scientific">Vanilla planifolia</name>
    <name type="common">Vanilla</name>
    <dbReference type="NCBI Taxonomy" id="51239"/>
    <lineage>
        <taxon>Eukaryota</taxon>
        <taxon>Viridiplantae</taxon>
        <taxon>Streptophyta</taxon>
        <taxon>Embryophyta</taxon>
        <taxon>Tracheophyta</taxon>
        <taxon>Spermatophyta</taxon>
        <taxon>Magnoliopsida</taxon>
        <taxon>Liliopsida</taxon>
        <taxon>Asparagales</taxon>
        <taxon>Orchidaceae</taxon>
        <taxon>Vanilloideae</taxon>
        <taxon>Vanilleae</taxon>
        <taxon>Vanilla</taxon>
    </lineage>
</organism>
<reference evidence="1 2" key="1">
    <citation type="journal article" date="2020" name="Nat. Food">
        <title>A phased Vanilla planifolia genome enables genetic improvement of flavour and production.</title>
        <authorList>
            <person name="Hasing T."/>
            <person name="Tang H."/>
            <person name="Brym M."/>
            <person name="Khazi F."/>
            <person name="Huang T."/>
            <person name="Chambers A.H."/>
        </authorList>
    </citation>
    <scope>NUCLEOTIDE SEQUENCE [LARGE SCALE GENOMIC DNA]</scope>
    <source>
        <tissue evidence="1">Leaf</tissue>
    </source>
</reference>
<comment type="caution">
    <text evidence="1">The sequence shown here is derived from an EMBL/GenBank/DDBJ whole genome shotgun (WGS) entry which is preliminary data.</text>
</comment>
<dbReference type="AlphaFoldDB" id="A0A835Q726"/>
<gene>
    <name evidence="1" type="ORF">HPP92_020122</name>
</gene>
<evidence type="ECO:0000313" key="2">
    <source>
        <dbReference type="Proteomes" id="UP000639772"/>
    </source>
</evidence>
<evidence type="ECO:0000313" key="1">
    <source>
        <dbReference type="EMBL" id="KAG0465958.1"/>
    </source>
</evidence>
<sequence>MVLVLFHVRCTDGQKFHCIRPSCDFIDRSLPRLSFSDGPGLSFTPDSGRTAVHLSGTRFLSSPASRTWGFSLSAAQSEFFLPCASYPCPGKLISEKEIATNLLAFFSIFYSRPFLFFISIFHKDLVLDRFKYAIRW</sequence>
<proteinExistence type="predicted"/>
<name>A0A835Q726_VANPL</name>
<accession>A0A835Q726</accession>
<dbReference type="EMBL" id="JADCNM010000010">
    <property type="protein sequence ID" value="KAG0465958.1"/>
    <property type="molecule type" value="Genomic_DNA"/>
</dbReference>
<protein>
    <submittedName>
        <fullName evidence="1">Uncharacterized protein</fullName>
    </submittedName>
</protein>
<dbReference type="Proteomes" id="UP000639772">
    <property type="component" value="Chromosome 10"/>
</dbReference>